<dbReference type="AlphaFoldDB" id="A0A7G7MSZ7"/>
<dbReference type="Pfam" id="PF02742">
    <property type="entry name" value="Fe_dep_repr_C"/>
    <property type="match status" value="1"/>
</dbReference>
<dbReference type="GO" id="GO:0003677">
    <property type="term" value="F:DNA binding"/>
    <property type="evidence" value="ECO:0007669"/>
    <property type="project" value="UniProtKB-KW"/>
</dbReference>
<evidence type="ECO:0000256" key="9">
    <source>
        <dbReference type="ARBA" id="ARBA00023159"/>
    </source>
</evidence>
<comment type="similarity">
    <text evidence="2">Belongs to the DtxR/MntR family.</text>
</comment>
<evidence type="ECO:0000256" key="4">
    <source>
        <dbReference type="ARBA" id="ARBA00022490"/>
    </source>
</evidence>
<evidence type="ECO:0000256" key="6">
    <source>
        <dbReference type="ARBA" id="ARBA00023004"/>
    </source>
</evidence>
<dbReference type="SUPFAM" id="SSF50037">
    <property type="entry name" value="C-terminal domain of transcriptional repressors"/>
    <property type="match status" value="1"/>
</dbReference>
<dbReference type="FunFam" id="1.10.60.10:FF:000004">
    <property type="entry name" value="DtxR family transcriptional regulator"/>
    <property type="match status" value="1"/>
</dbReference>
<keyword evidence="9" id="KW-0010">Activator</keyword>
<dbReference type="InterPro" id="IPR050536">
    <property type="entry name" value="DtxR_MntR_Metal-Reg"/>
</dbReference>
<evidence type="ECO:0000256" key="1">
    <source>
        <dbReference type="ARBA" id="ARBA00004496"/>
    </source>
</evidence>
<dbReference type="KEGG" id="ppel:H6H00_28475"/>
<dbReference type="InterPro" id="IPR038157">
    <property type="entry name" value="FeoA_core_dom"/>
</dbReference>
<evidence type="ECO:0000256" key="7">
    <source>
        <dbReference type="ARBA" id="ARBA00023015"/>
    </source>
</evidence>
<dbReference type="GO" id="GO:0046914">
    <property type="term" value="F:transition metal ion binding"/>
    <property type="evidence" value="ECO:0007669"/>
    <property type="project" value="InterPro"/>
</dbReference>
<dbReference type="InterPro" id="IPR008988">
    <property type="entry name" value="Transcriptional_repressor_C"/>
</dbReference>
<evidence type="ECO:0000259" key="13">
    <source>
        <dbReference type="PROSITE" id="PS50944"/>
    </source>
</evidence>
<dbReference type="Pfam" id="PF01325">
    <property type="entry name" value="Fe_dep_repress"/>
    <property type="match status" value="1"/>
</dbReference>
<dbReference type="InterPro" id="IPR036421">
    <property type="entry name" value="Fe_dep_repressor_sf"/>
</dbReference>
<evidence type="ECO:0000256" key="2">
    <source>
        <dbReference type="ARBA" id="ARBA00007871"/>
    </source>
</evidence>
<evidence type="ECO:0000313" key="14">
    <source>
        <dbReference type="EMBL" id="QNG55908.1"/>
    </source>
</evidence>
<dbReference type="Gene3D" id="1.10.60.10">
    <property type="entry name" value="Iron dependent repressor, metal binding and dimerisation domain"/>
    <property type="match status" value="1"/>
</dbReference>
<evidence type="ECO:0000256" key="10">
    <source>
        <dbReference type="ARBA" id="ARBA00023163"/>
    </source>
</evidence>
<proteinExistence type="inferred from homology"/>
<evidence type="ECO:0000256" key="12">
    <source>
        <dbReference type="ARBA" id="ARBA00032593"/>
    </source>
</evidence>
<keyword evidence="6" id="KW-0408">Iron</keyword>
<comment type="subcellular location">
    <subcellularLocation>
        <location evidence="1">Cytoplasm</location>
    </subcellularLocation>
</comment>
<keyword evidence="15" id="KW-1185">Reference proteome</keyword>
<dbReference type="InterPro" id="IPR001367">
    <property type="entry name" value="Fe_dep_repressor"/>
</dbReference>
<dbReference type="EMBL" id="CP060131">
    <property type="protein sequence ID" value="QNG55908.1"/>
    <property type="molecule type" value="Genomic_DNA"/>
</dbReference>
<feature type="domain" description="HTH dtxR-type" evidence="13">
    <location>
        <begin position="19"/>
        <end position="79"/>
    </location>
</feature>
<dbReference type="Proteomes" id="UP000515728">
    <property type="component" value="Chromosome"/>
</dbReference>
<evidence type="ECO:0000256" key="3">
    <source>
        <dbReference type="ARBA" id="ARBA00011738"/>
    </source>
</evidence>
<organism evidence="14 15">
    <name type="scientific">Pseudonocardia petroleophila</name>
    <dbReference type="NCBI Taxonomy" id="37331"/>
    <lineage>
        <taxon>Bacteria</taxon>
        <taxon>Bacillati</taxon>
        <taxon>Actinomycetota</taxon>
        <taxon>Actinomycetes</taxon>
        <taxon>Pseudonocardiales</taxon>
        <taxon>Pseudonocardiaceae</taxon>
        <taxon>Pseudonocardia</taxon>
    </lineage>
</organism>
<keyword evidence="11" id="KW-0464">Manganese</keyword>
<evidence type="ECO:0000256" key="8">
    <source>
        <dbReference type="ARBA" id="ARBA00023125"/>
    </source>
</evidence>
<dbReference type="InterPro" id="IPR007167">
    <property type="entry name" value="Fe-transptr_FeoA-like"/>
</dbReference>
<gene>
    <name evidence="14" type="ORF">H6H00_28475</name>
</gene>
<dbReference type="InterPro" id="IPR022689">
    <property type="entry name" value="Iron_dep_repressor"/>
</dbReference>
<keyword evidence="8" id="KW-0238">DNA-binding</keyword>
<evidence type="ECO:0000256" key="5">
    <source>
        <dbReference type="ARBA" id="ARBA00022491"/>
    </source>
</evidence>
<dbReference type="InterPro" id="IPR036388">
    <property type="entry name" value="WH-like_DNA-bd_sf"/>
</dbReference>
<dbReference type="InterPro" id="IPR036390">
    <property type="entry name" value="WH_DNA-bd_sf"/>
</dbReference>
<dbReference type="PANTHER" id="PTHR33238">
    <property type="entry name" value="IRON (METAL) DEPENDENT REPRESSOR, DTXR FAMILY"/>
    <property type="match status" value="1"/>
</dbReference>
<dbReference type="Pfam" id="PF04023">
    <property type="entry name" value="FeoA"/>
    <property type="match status" value="1"/>
</dbReference>
<dbReference type="GO" id="GO:0045892">
    <property type="term" value="P:negative regulation of DNA-templated transcription"/>
    <property type="evidence" value="ECO:0007669"/>
    <property type="project" value="TreeGrafter"/>
</dbReference>
<dbReference type="InterPro" id="IPR022687">
    <property type="entry name" value="HTH_DTXR"/>
</dbReference>
<dbReference type="Gene3D" id="1.10.10.10">
    <property type="entry name" value="Winged helix-like DNA-binding domain superfamily/Winged helix DNA-binding domain"/>
    <property type="match status" value="1"/>
</dbReference>
<dbReference type="GO" id="GO:0005737">
    <property type="term" value="C:cytoplasm"/>
    <property type="evidence" value="ECO:0007669"/>
    <property type="project" value="UniProtKB-SubCell"/>
</dbReference>
<evidence type="ECO:0000313" key="15">
    <source>
        <dbReference type="Proteomes" id="UP000515728"/>
    </source>
</evidence>
<dbReference type="GO" id="GO:0046983">
    <property type="term" value="F:protein dimerization activity"/>
    <property type="evidence" value="ECO:0007669"/>
    <property type="project" value="InterPro"/>
</dbReference>
<comment type="subunit">
    <text evidence="3">Homodimer.</text>
</comment>
<evidence type="ECO:0000256" key="11">
    <source>
        <dbReference type="ARBA" id="ARBA00023211"/>
    </source>
</evidence>
<keyword evidence="10" id="KW-0804">Transcription</keyword>
<accession>A0A7G7MSZ7</accession>
<sequence>MATTNDGRTGLGCCAITHTETVEDYLKTIFALATRGDAATTSMVAGELGVAAPTVSAMLKRLQAHDLVRRSSDHHIRLTEHGERHALAVVRRHRLVEVFLAEVLGVPWDEVHAEAEILEHAISDRLEARIDALLGHPTRDPHGDPIPPASGPHVEDWASPLATAPAGSRFRVERVGDRDGRVLRHLAELGIRPGAVLVVGEWAPFGGPLWIDIDGRRHPLGSGLVQVLHGRTV</sequence>
<dbReference type="SMART" id="SM00529">
    <property type="entry name" value="HTH_DTXR"/>
    <property type="match status" value="1"/>
</dbReference>
<keyword evidence="7" id="KW-0805">Transcription regulation</keyword>
<dbReference type="SMART" id="SM00899">
    <property type="entry name" value="FeoA"/>
    <property type="match status" value="1"/>
</dbReference>
<keyword evidence="4" id="KW-0963">Cytoplasm</keyword>
<dbReference type="PROSITE" id="PS50944">
    <property type="entry name" value="HTH_DTXR"/>
    <property type="match status" value="1"/>
</dbReference>
<keyword evidence="5" id="KW-0678">Repressor</keyword>
<dbReference type="Gene3D" id="2.30.30.90">
    <property type="match status" value="1"/>
</dbReference>
<protein>
    <recommendedName>
        <fullName evidence="12">Manganese transport regulator</fullName>
    </recommendedName>
</protein>
<dbReference type="SUPFAM" id="SSF46785">
    <property type="entry name" value="Winged helix' DNA-binding domain"/>
    <property type="match status" value="1"/>
</dbReference>
<dbReference type="SUPFAM" id="SSF47979">
    <property type="entry name" value="Iron-dependent repressor protein, dimerization domain"/>
    <property type="match status" value="1"/>
</dbReference>
<dbReference type="GO" id="GO:0003700">
    <property type="term" value="F:DNA-binding transcription factor activity"/>
    <property type="evidence" value="ECO:0007669"/>
    <property type="project" value="InterPro"/>
</dbReference>
<reference evidence="14 15" key="1">
    <citation type="submission" date="2020-08" db="EMBL/GenBank/DDBJ databases">
        <authorList>
            <person name="Mo P."/>
        </authorList>
    </citation>
    <scope>NUCLEOTIDE SEQUENCE [LARGE SCALE GENOMIC DNA]</scope>
    <source>
        <strain evidence="14 15">CGMCC 4.1532</strain>
    </source>
</reference>
<dbReference type="PANTHER" id="PTHR33238:SF11">
    <property type="entry name" value="TRANSCRIPTIONAL REGULATOR MNTR"/>
    <property type="match status" value="1"/>
</dbReference>
<name>A0A7G7MSZ7_9PSEU</name>